<feature type="transmembrane region" description="Helical" evidence="7">
    <location>
        <begin position="113"/>
        <end position="134"/>
    </location>
</feature>
<evidence type="ECO:0000259" key="8">
    <source>
        <dbReference type="PROSITE" id="PS50928"/>
    </source>
</evidence>
<feature type="transmembrane region" description="Helical" evidence="7">
    <location>
        <begin position="202"/>
        <end position="224"/>
    </location>
</feature>
<protein>
    <submittedName>
        <fullName evidence="9">ABC alpha-glucoside transporter inner membrane subunit AglF</fullName>
    </submittedName>
</protein>
<comment type="caution">
    <text evidence="9">The sequence shown here is derived from an EMBL/GenBank/DDBJ whole genome shotgun (WGS) entry which is preliminary data.</text>
</comment>
<dbReference type="SUPFAM" id="SSF161098">
    <property type="entry name" value="MetI-like"/>
    <property type="match status" value="1"/>
</dbReference>
<dbReference type="CDD" id="cd06261">
    <property type="entry name" value="TM_PBP2"/>
    <property type="match status" value="1"/>
</dbReference>
<keyword evidence="5 7" id="KW-1133">Transmembrane helix</keyword>
<evidence type="ECO:0000256" key="1">
    <source>
        <dbReference type="ARBA" id="ARBA00004651"/>
    </source>
</evidence>
<feature type="transmembrane region" description="Helical" evidence="7">
    <location>
        <begin position="245"/>
        <end position="270"/>
    </location>
</feature>
<dbReference type="PANTHER" id="PTHR43227">
    <property type="entry name" value="BLL4140 PROTEIN"/>
    <property type="match status" value="1"/>
</dbReference>
<dbReference type="PANTHER" id="PTHR43227:SF8">
    <property type="entry name" value="DIACETYLCHITOBIOSE UPTAKE SYSTEM PERMEASE PROTEIN DASB"/>
    <property type="match status" value="1"/>
</dbReference>
<dbReference type="Proteomes" id="UP000029223">
    <property type="component" value="Unassembled WGS sequence"/>
</dbReference>
<keyword evidence="4 7" id="KW-0812">Transmembrane</keyword>
<evidence type="ECO:0000313" key="9">
    <source>
        <dbReference type="EMBL" id="GAL27591.1"/>
    </source>
</evidence>
<comment type="subcellular location">
    <subcellularLocation>
        <location evidence="1 7">Cell membrane</location>
        <topology evidence="1 7">Multi-pass membrane protein</topology>
    </subcellularLocation>
</comment>
<name>A0ABQ0JFQ1_9VIBR</name>
<evidence type="ECO:0000256" key="2">
    <source>
        <dbReference type="ARBA" id="ARBA00022448"/>
    </source>
</evidence>
<feature type="transmembrane region" description="Helical" evidence="7">
    <location>
        <begin position="56"/>
        <end position="75"/>
    </location>
</feature>
<evidence type="ECO:0000256" key="7">
    <source>
        <dbReference type="RuleBase" id="RU363032"/>
    </source>
</evidence>
<feature type="transmembrane region" description="Helical" evidence="7">
    <location>
        <begin position="146"/>
        <end position="165"/>
    </location>
</feature>
<evidence type="ECO:0000256" key="3">
    <source>
        <dbReference type="ARBA" id="ARBA00022475"/>
    </source>
</evidence>
<dbReference type="InterPro" id="IPR000515">
    <property type="entry name" value="MetI-like"/>
</dbReference>
<organism evidence="9 10">
    <name type="scientific">Vibrio variabilis</name>
    <dbReference type="NCBI Taxonomy" id="990271"/>
    <lineage>
        <taxon>Bacteria</taxon>
        <taxon>Pseudomonadati</taxon>
        <taxon>Pseudomonadota</taxon>
        <taxon>Gammaproteobacteria</taxon>
        <taxon>Vibrionales</taxon>
        <taxon>Vibrionaceae</taxon>
        <taxon>Vibrio</taxon>
    </lineage>
</organism>
<feature type="transmembrane region" description="Helical" evidence="7">
    <location>
        <begin position="6"/>
        <end position="35"/>
    </location>
</feature>
<proteinExistence type="inferred from homology"/>
<dbReference type="Gene3D" id="1.10.3720.10">
    <property type="entry name" value="MetI-like"/>
    <property type="match status" value="1"/>
</dbReference>
<dbReference type="PROSITE" id="PS50928">
    <property type="entry name" value="ABC_TM1"/>
    <property type="match status" value="1"/>
</dbReference>
<feature type="domain" description="ABC transmembrane type-1" evidence="8">
    <location>
        <begin position="109"/>
        <end position="325"/>
    </location>
</feature>
<comment type="similarity">
    <text evidence="7">Belongs to the binding-protein-dependent transport system permease family.</text>
</comment>
<dbReference type="Pfam" id="PF00528">
    <property type="entry name" value="BPD_transp_1"/>
    <property type="match status" value="1"/>
</dbReference>
<evidence type="ECO:0000256" key="4">
    <source>
        <dbReference type="ARBA" id="ARBA00022692"/>
    </source>
</evidence>
<dbReference type="EMBL" id="BBMS01000031">
    <property type="protein sequence ID" value="GAL27591.1"/>
    <property type="molecule type" value="Genomic_DNA"/>
</dbReference>
<evidence type="ECO:0000313" key="10">
    <source>
        <dbReference type="Proteomes" id="UP000029223"/>
    </source>
</evidence>
<reference evidence="10" key="1">
    <citation type="submission" date="2014-09" db="EMBL/GenBank/DDBJ databases">
        <title>Vibrio variabilis JCM 19239. (C206) whole genome shotgun sequence.</title>
        <authorList>
            <person name="Sawabe T."/>
            <person name="Meirelles P."/>
            <person name="Nakanishi M."/>
            <person name="Sayaka M."/>
            <person name="Hattori M."/>
            <person name="Ohkuma M."/>
        </authorList>
    </citation>
    <scope>NUCLEOTIDE SEQUENCE [LARGE SCALE GENOMIC DNA]</scope>
    <source>
        <strain evidence="10">JCM 19239</strain>
    </source>
</reference>
<accession>A0ABQ0JFQ1</accession>
<feature type="transmembrane region" description="Helical" evidence="7">
    <location>
        <begin position="304"/>
        <end position="324"/>
    </location>
</feature>
<keyword evidence="2 7" id="KW-0813">Transport</keyword>
<evidence type="ECO:0000256" key="5">
    <source>
        <dbReference type="ARBA" id="ARBA00022989"/>
    </source>
</evidence>
<evidence type="ECO:0000256" key="6">
    <source>
        <dbReference type="ARBA" id="ARBA00023136"/>
    </source>
</evidence>
<gene>
    <name evidence="9" type="ORF">JCM19239_1013</name>
</gene>
<dbReference type="InterPro" id="IPR035906">
    <property type="entry name" value="MetI-like_sf"/>
</dbReference>
<dbReference type="InterPro" id="IPR050809">
    <property type="entry name" value="UgpAE/MalFG_permease"/>
</dbReference>
<sequence length="347" mass="38769">MEQLYSSLFIMVLGVASCVVYFFGSNFLLTVIFPTRNVSNQTMAKNLRRAAAIRPWLFLGPALAFLTLYLIYPVFESLYLSLHDRNGDKFVGMGNYTWLFKDPEFRESLFNNLLWLLVVPAASTFFGLVIAALTDRVSWGNIAKSLVFMPMAISFIGASIIWKFVYDYRAPGSEQIGILNAIVEALGGTAQAWITIPFWNNFFLMVILIWIQTGFAMVILAAALRGIPEETVEAAVLDGANGVQIFFKILIPQIWGTIAVVWTTITILVLKVFDIVLAMTNGQWSTQVLANMMFDWMFRGGGDFGRGATIAVIIMIAVIPVMVWNMRQASAQMEADNDKKSCCSYTD</sequence>
<keyword evidence="10" id="KW-1185">Reference proteome</keyword>
<keyword evidence="3" id="KW-1003">Cell membrane</keyword>
<keyword evidence="6 7" id="KW-0472">Membrane</keyword>